<dbReference type="Pfam" id="PF07679">
    <property type="entry name" value="I-set"/>
    <property type="match status" value="1"/>
</dbReference>
<dbReference type="InterPro" id="IPR003599">
    <property type="entry name" value="Ig_sub"/>
</dbReference>
<gene>
    <name evidence="3" type="ORF">Fcan01_02392</name>
</gene>
<feature type="domain" description="Ig-like" evidence="2">
    <location>
        <begin position="189"/>
        <end position="289"/>
    </location>
</feature>
<dbReference type="InterPro" id="IPR013098">
    <property type="entry name" value="Ig_I-set"/>
</dbReference>
<dbReference type="PANTHER" id="PTHR23279:SF21">
    <property type="entry name" value="DEFECTIVE PROBOSCIS EXTENSION RESPONSE 11, ISOFORM B-RELATED"/>
    <property type="match status" value="1"/>
</dbReference>
<reference evidence="3 4" key="1">
    <citation type="submission" date="2015-12" db="EMBL/GenBank/DDBJ databases">
        <title>The genome of Folsomia candida.</title>
        <authorList>
            <person name="Faddeeva A."/>
            <person name="Derks M.F."/>
            <person name="Anvar Y."/>
            <person name="Smit S."/>
            <person name="Van Straalen N."/>
            <person name="Roelofs D."/>
        </authorList>
    </citation>
    <scope>NUCLEOTIDE SEQUENCE [LARGE SCALE GENOMIC DNA]</scope>
    <source>
        <strain evidence="3 4">VU population</strain>
        <tissue evidence="3">Whole body</tissue>
    </source>
</reference>
<dbReference type="InterPro" id="IPR037448">
    <property type="entry name" value="Zig-8"/>
</dbReference>
<dbReference type="InterPro" id="IPR013106">
    <property type="entry name" value="Ig_V-set"/>
</dbReference>
<feature type="domain" description="Ig-like" evidence="2">
    <location>
        <begin position="293"/>
        <end position="395"/>
    </location>
</feature>
<dbReference type="PANTHER" id="PTHR23279">
    <property type="entry name" value="DEFECTIVE PROBOSCIS EXTENSION RESPONSE DPR -RELATED"/>
    <property type="match status" value="1"/>
</dbReference>
<dbReference type="EMBL" id="LNIX01000001">
    <property type="protein sequence ID" value="OXA63348.1"/>
    <property type="molecule type" value="Genomic_DNA"/>
</dbReference>
<name>A0A226F1J7_FOLCA</name>
<comment type="caution">
    <text evidence="3">The sequence shown here is derived from an EMBL/GenBank/DDBJ whole genome shotgun (WGS) entry which is preliminary data.</text>
</comment>
<dbReference type="InterPro" id="IPR007110">
    <property type="entry name" value="Ig-like_dom"/>
</dbReference>
<dbReference type="AlphaFoldDB" id="A0A226F1J7"/>
<dbReference type="GO" id="GO:0050808">
    <property type="term" value="P:synapse organization"/>
    <property type="evidence" value="ECO:0007669"/>
    <property type="project" value="TreeGrafter"/>
</dbReference>
<dbReference type="InterPro" id="IPR036179">
    <property type="entry name" value="Ig-like_dom_sf"/>
</dbReference>
<dbReference type="SMART" id="SM00406">
    <property type="entry name" value="IGv"/>
    <property type="match status" value="1"/>
</dbReference>
<dbReference type="PROSITE" id="PS50835">
    <property type="entry name" value="IG_LIKE"/>
    <property type="match status" value="2"/>
</dbReference>
<dbReference type="InterPro" id="IPR003598">
    <property type="entry name" value="Ig_sub2"/>
</dbReference>
<evidence type="ECO:0000313" key="3">
    <source>
        <dbReference type="EMBL" id="OXA63348.1"/>
    </source>
</evidence>
<dbReference type="SUPFAM" id="SSF48726">
    <property type="entry name" value="Immunoglobulin"/>
    <property type="match status" value="2"/>
</dbReference>
<dbReference type="GO" id="GO:0032589">
    <property type="term" value="C:neuron projection membrane"/>
    <property type="evidence" value="ECO:0007669"/>
    <property type="project" value="TreeGrafter"/>
</dbReference>
<dbReference type="SMART" id="SM00408">
    <property type="entry name" value="IGc2"/>
    <property type="match status" value="1"/>
</dbReference>
<organism evidence="3 4">
    <name type="scientific">Folsomia candida</name>
    <name type="common">Springtail</name>
    <dbReference type="NCBI Taxonomy" id="158441"/>
    <lineage>
        <taxon>Eukaryota</taxon>
        <taxon>Metazoa</taxon>
        <taxon>Ecdysozoa</taxon>
        <taxon>Arthropoda</taxon>
        <taxon>Hexapoda</taxon>
        <taxon>Collembola</taxon>
        <taxon>Entomobryomorpha</taxon>
        <taxon>Isotomoidea</taxon>
        <taxon>Isotomidae</taxon>
        <taxon>Proisotominae</taxon>
        <taxon>Folsomia</taxon>
    </lineage>
</organism>
<dbReference type="Gene3D" id="2.60.40.10">
    <property type="entry name" value="Immunoglobulins"/>
    <property type="match status" value="2"/>
</dbReference>
<dbReference type="STRING" id="158441.A0A226F1J7"/>
<dbReference type="SMART" id="SM00409">
    <property type="entry name" value="IG"/>
    <property type="match status" value="2"/>
</dbReference>
<dbReference type="FunFam" id="2.60.40.10:FF:000129">
    <property type="entry name" value="CLUMA_CG018772, isoform A"/>
    <property type="match status" value="1"/>
</dbReference>
<sequence>MRISSTQLSKDWVALIIFHSRSSLQGNKLGATKIDTEVDEQQLFSLVECFVPCGWGKGMGTPHAISEGKETRVEERHAESTARFLHPERQHGGTHRLSDREREREKGQDYFRAAASLFSNTRITTEQPPSSSSLNSEREIVSNSTQAADLLNDDGLRKSEPSLGKVEWQGKQVVRPGGRVELTGLYPGPYFDIERNHQNVSTHVGTTAYLPCYVKQLGNKSVAWIRKVDSHIVTVDRYTFIADERFQVIAAPPGDSWILQIKYVQPRDDGVYECQISTEPKLSYPIYLTVLVPTIRLEPQESPHIWESPQSILQLKCIVQASDSLPDNVGKILWYHNGQLLDKNDDKNSITFQSKIEDEMIVETATFRGVQRSQSGNWTCYLNTVGFASATVVVTGGEASASLQRPTYGVSSSSYSLILSLSSTTYQKLEAVLLIFLLYLVEL</sequence>
<protein>
    <submittedName>
        <fullName evidence="3">Cell adhesion molecule 2</fullName>
    </submittedName>
</protein>
<keyword evidence="4" id="KW-1185">Reference proteome</keyword>
<feature type="region of interest" description="Disordered" evidence="1">
    <location>
        <begin position="75"/>
        <end position="106"/>
    </location>
</feature>
<evidence type="ECO:0000313" key="4">
    <source>
        <dbReference type="Proteomes" id="UP000198287"/>
    </source>
</evidence>
<accession>A0A226F1J7</accession>
<proteinExistence type="predicted"/>
<feature type="region of interest" description="Disordered" evidence="1">
    <location>
        <begin position="121"/>
        <end position="142"/>
    </location>
</feature>
<evidence type="ECO:0000259" key="2">
    <source>
        <dbReference type="PROSITE" id="PS50835"/>
    </source>
</evidence>
<evidence type="ECO:0000256" key="1">
    <source>
        <dbReference type="SAM" id="MobiDB-lite"/>
    </source>
</evidence>
<dbReference type="Proteomes" id="UP000198287">
    <property type="component" value="Unassembled WGS sequence"/>
</dbReference>
<dbReference type="InterPro" id="IPR013783">
    <property type="entry name" value="Ig-like_fold"/>
</dbReference>
<dbReference type="OrthoDB" id="8049355at2759"/>